<dbReference type="CDD" id="cd04962">
    <property type="entry name" value="GT4_BshA-like"/>
    <property type="match status" value="1"/>
</dbReference>
<organism evidence="3 4">
    <name type="scientific">Symbiobacterium thermophilum</name>
    <dbReference type="NCBI Taxonomy" id="2734"/>
    <lineage>
        <taxon>Bacteria</taxon>
        <taxon>Bacillati</taxon>
        <taxon>Bacillota</taxon>
        <taxon>Clostridia</taxon>
        <taxon>Eubacteriales</taxon>
        <taxon>Symbiobacteriaceae</taxon>
        <taxon>Symbiobacterium</taxon>
    </lineage>
</organism>
<gene>
    <name evidence="3" type="ORF">A6D92_01805</name>
</gene>
<evidence type="ECO:0000313" key="4">
    <source>
        <dbReference type="Proteomes" id="UP000194267"/>
    </source>
</evidence>
<dbReference type="Proteomes" id="UP000194267">
    <property type="component" value="Unassembled WGS sequence"/>
</dbReference>
<dbReference type="GO" id="GO:0071793">
    <property type="term" value="P:bacillithiol biosynthetic process"/>
    <property type="evidence" value="ECO:0007669"/>
    <property type="project" value="InterPro"/>
</dbReference>
<dbReference type="NCBIfam" id="TIGR03999">
    <property type="entry name" value="thiol_BshA"/>
    <property type="match status" value="1"/>
</dbReference>
<evidence type="ECO:0000259" key="1">
    <source>
        <dbReference type="Pfam" id="PF00534"/>
    </source>
</evidence>
<sequence length="386" mass="42409">MRIGIVCYPSVGGSGIVATELAAQLARRGHEVHLVSSAVPFRLNRFEERIRFHQVETPTYPLFQEPPYVLTLANKLVEVHRMAGLDVIHAHYAVPHATAAYLAREIIGPGAPRVVTTLHGTDITLMGADPSFTEIIAFSINRSDAVTAVSESLRTDTVTLLPVRRPVQVIPNFLDCGRWRRQDAHELRRRLAPEGERLLMHMSNFRRVKRPWDVVEVFARVARRLPSRLILVGEGPELAPTLSLAARLGVRDRVLVLGNQEEVAPLLSAADLFLLPSEQESFGLAALEAMACGVPVVVSRTGGLPEVVAEGETGFLCRVGDVETMAERALQILEDGRLHARLSAAAVERVRTHFCAERVVPQYEALYRTVTGQAAEDGDGEGRRPG</sequence>
<dbReference type="EMBL" id="LWLV01000089">
    <property type="protein sequence ID" value="OTA42063.1"/>
    <property type="molecule type" value="Genomic_DNA"/>
</dbReference>
<feature type="domain" description="Glycosyltransferase subfamily 4-like N-terminal" evidence="2">
    <location>
        <begin position="11"/>
        <end position="177"/>
    </location>
</feature>
<proteinExistence type="predicted"/>
<dbReference type="Gene3D" id="3.40.50.2000">
    <property type="entry name" value="Glycogen Phosphorylase B"/>
    <property type="match status" value="2"/>
</dbReference>
<dbReference type="Pfam" id="PF00534">
    <property type="entry name" value="Glycos_transf_1"/>
    <property type="match status" value="1"/>
</dbReference>
<dbReference type="InterPro" id="IPR001296">
    <property type="entry name" value="Glyco_trans_1"/>
</dbReference>
<dbReference type="InterPro" id="IPR028098">
    <property type="entry name" value="Glyco_trans_4-like_N"/>
</dbReference>
<dbReference type="Pfam" id="PF13439">
    <property type="entry name" value="Glyco_transf_4"/>
    <property type="match status" value="1"/>
</dbReference>
<dbReference type="GO" id="GO:0016757">
    <property type="term" value="F:glycosyltransferase activity"/>
    <property type="evidence" value="ECO:0007669"/>
    <property type="project" value="InterPro"/>
</dbReference>
<dbReference type="PANTHER" id="PTHR45947">
    <property type="entry name" value="SULFOQUINOVOSYL TRANSFERASE SQD2"/>
    <property type="match status" value="1"/>
</dbReference>
<accession>A0A1Y2TA01</accession>
<dbReference type="SUPFAM" id="SSF53756">
    <property type="entry name" value="UDP-Glycosyltransferase/glycogen phosphorylase"/>
    <property type="match status" value="1"/>
</dbReference>
<evidence type="ECO:0000313" key="3">
    <source>
        <dbReference type="EMBL" id="OTA42063.1"/>
    </source>
</evidence>
<dbReference type="AlphaFoldDB" id="A0A1Y2TA01"/>
<protein>
    <submittedName>
        <fullName evidence="3">N-acetyl-alpha-D-glucosaminyl L-malate synthase BshA</fullName>
    </submittedName>
</protein>
<dbReference type="InterPro" id="IPR050194">
    <property type="entry name" value="Glycosyltransferase_grp1"/>
</dbReference>
<feature type="domain" description="Glycosyl transferase family 1" evidence="1">
    <location>
        <begin position="190"/>
        <end position="346"/>
    </location>
</feature>
<name>A0A1Y2TA01_SYMTR</name>
<dbReference type="PANTHER" id="PTHR45947:SF3">
    <property type="entry name" value="SULFOQUINOVOSYL TRANSFERASE SQD2"/>
    <property type="match status" value="1"/>
</dbReference>
<comment type="caution">
    <text evidence="3">The sequence shown here is derived from an EMBL/GenBank/DDBJ whole genome shotgun (WGS) entry which is preliminary data.</text>
</comment>
<dbReference type="InterPro" id="IPR023881">
    <property type="entry name" value="Thiol_BshA"/>
</dbReference>
<reference evidence="4" key="1">
    <citation type="submission" date="2016-04" db="EMBL/GenBank/DDBJ databases">
        <authorList>
            <person name="Antunes L.P."/>
            <person name="Martins L.F."/>
            <person name="Pereira R.V."/>
            <person name="Thomas A.M."/>
            <person name="Barbosa D."/>
            <person name="Nascimento L."/>
            <person name="Silva G.M."/>
            <person name="Condomitti G.W."/>
            <person name="Digiampietri L.A."/>
            <person name="Lombardi K.C."/>
            <person name="Ramos P.L."/>
            <person name="Quaggio R.B."/>
            <person name="Oliveira J.C."/>
            <person name="Pascon R.C."/>
            <person name="Cruz J.B."/>
            <person name="Silva A.M."/>
            <person name="Setubal J.C."/>
        </authorList>
    </citation>
    <scope>NUCLEOTIDE SEQUENCE [LARGE SCALE GENOMIC DNA]</scope>
</reference>
<evidence type="ECO:0000259" key="2">
    <source>
        <dbReference type="Pfam" id="PF13439"/>
    </source>
</evidence>